<evidence type="ECO:0000313" key="5">
    <source>
        <dbReference type="Ensembl" id="ENSUPAP00010015875.1"/>
    </source>
</evidence>
<reference evidence="5" key="1">
    <citation type="submission" date="2025-08" db="UniProtKB">
        <authorList>
            <consortium name="Ensembl"/>
        </authorList>
    </citation>
    <scope>IDENTIFICATION</scope>
</reference>
<dbReference type="AlphaFoldDB" id="A0A8D2HSR2"/>
<evidence type="ECO:0000256" key="3">
    <source>
        <dbReference type="ARBA" id="ARBA00022490"/>
    </source>
</evidence>
<dbReference type="InterPro" id="IPR045230">
    <property type="entry name" value="MBS1/2-like"/>
</dbReference>
<dbReference type="GO" id="GO:0005634">
    <property type="term" value="C:nucleus"/>
    <property type="evidence" value="ECO:0007669"/>
    <property type="project" value="UniProtKB-SubCell"/>
</dbReference>
<keyword evidence="6" id="KW-1185">Reference proteome</keyword>
<name>A0A8D2HSR2_UROPR</name>
<accession>A0A8D2HSR2</accession>
<evidence type="ECO:0000256" key="2">
    <source>
        <dbReference type="ARBA" id="ARBA00004496"/>
    </source>
</evidence>
<dbReference type="Ensembl" id="ENSUPAT00010018125.1">
    <property type="protein sequence ID" value="ENSUPAP00010015875.1"/>
    <property type="gene ID" value="ENSUPAG00010012700.1"/>
</dbReference>
<organism evidence="5 6">
    <name type="scientific">Urocitellus parryii</name>
    <name type="common">Arctic ground squirrel</name>
    <name type="synonym">Spermophilus parryii</name>
    <dbReference type="NCBI Taxonomy" id="9999"/>
    <lineage>
        <taxon>Eukaryota</taxon>
        <taxon>Metazoa</taxon>
        <taxon>Chordata</taxon>
        <taxon>Craniata</taxon>
        <taxon>Vertebrata</taxon>
        <taxon>Euteleostomi</taxon>
        <taxon>Mammalia</taxon>
        <taxon>Eutheria</taxon>
        <taxon>Euarchontoglires</taxon>
        <taxon>Glires</taxon>
        <taxon>Rodentia</taxon>
        <taxon>Sciuromorpha</taxon>
        <taxon>Sciuridae</taxon>
        <taxon>Xerinae</taxon>
        <taxon>Marmotini</taxon>
        <taxon>Urocitellus</taxon>
    </lineage>
</organism>
<comment type="subcellular location">
    <subcellularLocation>
        <location evidence="2">Cytoplasm</location>
    </subcellularLocation>
    <subcellularLocation>
        <location evidence="1">Nucleus</location>
    </subcellularLocation>
</comment>
<evidence type="ECO:0000256" key="1">
    <source>
        <dbReference type="ARBA" id="ARBA00004123"/>
    </source>
</evidence>
<reference evidence="5" key="2">
    <citation type="submission" date="2025-09" db="UniProtKB">
        <authorList>
            <consortium name="Ensembl"/>
        </authorList>
    </citation>
    <scope>IDENTIFICATION</scope>
</reference>
<dbReference type="PANTHER" id="PTHR21213">
    <property type="entry name" value="GEO09665P1-RELATED"/>
    <property type="match status" value="1"/>
</dbReference>
<keyword evidence="4" id="KW-0539">Nucleus</keyword>
<keyword evidence="3" id="KW-0963">Cytoplasm</keyword>
<evidence type="ECO:0000256" key="4">
    <source>
        <dbReference type="ARBA" id="ARBA00023242"/>
    </source>
</evidence>
<dbReference type="SUPFAM" id="SSF118359">
    <property type="entry name" value="Expressed protein At2g23090/F21P24.15"/>
    <property type="match status" value="1"/>
</dbReference>
<protein>
    <submittedName>
        <fullName evidence="5">Uncharacterized protein</fullName>
    </submittedName>
</protein>
<proteinExistence type="predicted"/>
<dbReference type="PANTHER" id="PTHR21213:SF0">
    <property type="entry name" value="ZINC FINGER PROTEIN 706"/>
    <property type="match status" value="1"/>
</dbReference>
<dbReference type="Proteomes" id="UP000694417">
    <property type="component" value="Unplaced"/>
</dbReference>
<sequence>MMRAQKDLLTMKVLKKASWRKKKQMHDLKFADNTTIIQISTVCRKKTPDPNTFKQYLESKHLKTPLPPELTEV</sequence>
<dbReference type="GO" id="GO:0005737">
    <property type="term" value="C:cytoplasm"/>
    <property type="evidence" value="ECO:0007669"/>
    <property type="project" value="UniProtKB-SubCell"/>
</dbReference>
<evidence type="ECO:0000313" key="6">
    <source>
        <dbReference type="Proteomes" id="UP000694417"/>
    </source>
</evidence>